<gene>
    <name evidence="1" type="ORF">AWH48_19475</name>
</gene>
<protein>
    <submittedName>
        <fullName evidence="1">Uncharacterized protein</fullName>
    </submittedName>
</protein>
<reference evidence="1 2" key="1">
    <citation type="submission" date="2016-01" db="EMBL/GenBank/DDBJ databases">
        <title>Investigation of taxonomic status of Bacillus aminovorans.</title>
        <authorList>
            <person name="Verma A."/>
            <person name="Pal Y."/>
            <person name="Krishnamurthi S."/>
        </authorList>
    </citation>
    <scope>NUCLEOTIDE SEQUENCE [LARGE SCALE GENOMIC DNA]</scope>
    <source>
        <strain evidence="1 2">DSM 4337</strain>
    </source>
</reference>
<comment type="caution">
    <text evidence="1">The sequence shown here is derived from an EMBL/GenBank/DDBJ whole genome shotgun (WGS) entry which is preliminary data.</text>
</comment>
<evidence type="ECO:0000313" key="1">
    <source>
        <dbReference type="EMBL" id="OAH57108.1"/>
    </source>
</evidence>
<proteinExistence type="predicted"/>
<dbReference type="RefSeq" id="WP_063974849.1">
    <property type="nucleotide sequence ID" value="NZ_LQWZ01000015.1"/>
</dbReference>
<dbReference type="AlphaFoldDB" id="A0A177KUT3"/>
<sequence length="90" mass="9730">MPLLKMKTLSVNFRRKMNIINVEVVNTGDGCLITTIEVSSTATNIQGLKIIGINEEGIRGYSSAEVTGNLDDVLFVAETYPNIRASGLIS</sequence>
<evidence type="ECO:0000313" key="2">
    <source>
        <dbReference type="Proteomes" id="UP000077271"/>
    </source>
</evidence>
<dbReference type="EMBL" id="LQWZ01000015">
    <property type="protein sequence ID" value="OAH57108.1"/>
    <property type="molecule type" value="Genomic_DNA"/>
</dbReference>
<dbReference type="Proteomes" id="UP000077271">
    <property type="component" value="Unassembled WGS sequence"/>
</dbReference>
<name>A0A177KUT3_9BACI</name>
<accession>A0A177KUT3</accession>
<organism evidence="1 2">
    <name type="scientific">Domibacillus aminovorans</name>
    <dbReference type="NCBI Taxonomy" id="29332"/>
    <lineage>
        <taxon>Bacteria</taxon>
        <taxon>Bacillati</taxon>
        <taxon>Bacillota</taxon>
        <taxon>Bacilli</taxon>
        <taxon>Bacillales</taxon>
        <taxon>Bacillaceae</taxon>
        <taxon>Domibacillus</taxon>
    </lineage>
</organism>